<reference evidence="1" key="1">
    <citation type="submission" date="2023-04" db="EMBL/GenBank/DDBJ databases">
        <title>Candida boidinii NBRC 10035.</title>
        <authorList>
            <person name="Ichikawa N."/>
            <person name="Sato H."/>
            <person name="Tonouchi N."/>
        </authorList>
    </citation>
    <scope>NUCLEOTIDE SEQUENCE</scope>
    <source>
        <strain evidence="1">NBRC 10035</strain>
    </source>
</reference>
<name>A0A9W6T270_CANBO</name>
<protein>
    <submittedName>
        <fullName evidence="1">Unnamed protein product</fullName>
    </submittedName>
</protein>
<comment type="caution">
    <text evidence="1">The sequence shown here is derived from an EMBL/GenBank/DDBJ whole genome shotgun (WGS) entry which is preliminary data.</text>
</comment>
<keyword evidence="2" id="KW-1185">Reference proteome</keyword>
<dbReference type="AlphaFoldDB" id="A0A9W6T270"/>
<accession>A0A9W6T270</accession>
<evidence type="ECO:0000313" key="1">
    <source>
        <dbReference type="EMBL" id="GME74450.1"/>
    </source>
</evidence>
<dbReference type="EMBL" id="BSXN01001780">
    <property type="protein sequence ID" value="GME74450.1"/>
    <property type="molecule type" value="Genomic_DNA"/>
</dbReference>
<evidence type="ECO:0000313" key="2">
    <source>
        <dbReference type="Proteomes" id="UP001165120"/>
    </source>
</evidence>
<gene>
    <name evidence="1" type="ORF">Cboi02_000441900</name>
</gene>
<proteinExistence type="predicted"/>
<sequence length="654" mass="77638">MGNLEYMIDEMIKRRVSPDPQIFYNIFHQLNDNKHKTQFIRLLKENLKYADVDSEFHVLLKGNSTPVQLTNFVSRHNIQFTPNILILLCQLYLKDNRFLEAWVVAKYYHEQGVDVKPVLLQMFIKSLAKANQLYFLLPTIQLFKKEFKSELYRPVVNLLLEELLYKKVDDNWCSLVKVLYNMSKTRNYIWKTCDYKNRFQDYAFLHYNIPFDIESPLSHLEQELVKNRCYSNEWISGPFFRLEDNSERFIKYAGLFDLSDRKIHHSIVQDIQFFYLKNRSLSVIWDKVLKLLSSKNVNMDIQITSFFIDTFIERRQLYFIISFCDLIEKKFQIFIKHDSYLKLLQELKHYTMNDHLISLIKILYNEVQYNTIYWTEKRKKELCMYVHWDGYQSFSLSGKLNAKDKSLEKILYRDLIWSNGIPNFDLKTNSDKFVDAASLFALVSKEDKVIQRRVASLLQKNMPNKAFHSIFKGKLSKESQDPTNTQLKKPFAVHMTPELGRLFIDYFDRTNQNYNIYAFSRLLVSRCGVGGKENTLGLKKLAFIDCPSIILKNLLYKTKILDFNWITITKVMYQTTKDYLPLWQDGEFLNDFNSKASSAGLVKYDISSSLTVEEKKKMQQILKNLQWGDRIPEFSLEENFFLFKNSASLLFISK</sequence>
<organism evidence="1 2">
    <name type="scientific">Candida boidinii</name>
    <name type="common">Yeast</name>
    <dbReference type="NCBI Taxonomy" id="5477"/>
    <lineage>
        <taxon>Eukaryota</taxon>
        <taxon>Fungi</taxon>
        <taxon>Dikarya</taxon>
        <taxon>Ascomycota</taxon>
        <taxon>Saccharomycotina</taxon>
        <taxon>Pichiomycetes</taxon>
        <taxon>Pichiales</taxon>
        <taxon>Pichiaceae</taxon>
        <taxon>Ogataea</taxon>
        <taxon>Ogataea/Candida clade</taxon>
    </lineage>
</organism>
<dbReference type="Proteomes" id="UP001165120">
    <property type="component" value="Unassembled WGS sequence"/>
</dbReference>